<evidence type="ECO:0000313" key="2">
    <source>
        <dbReference type="EMBL" id="MCZ8543565.1"/>
    </source>
</evidence>
<feature type="compositionally biased region" description="Basic and acidic residues" evidence="1">
    <location>
        <begin position="30"/>
        <end position="43"/>
    </location>
</feature>
<dbReference type="EMBL" id="JAPFQA010000002">
    <property type="protein sequence ID" value="MCZ8543565.1"/>
    <property type="molecule type" value="Genomic_DNA"/>
</dbReference>
<gene>
    <name evidence="2" type="ORF">OOJ09_05205</name>
</gene>
<proteinExistence type="predicted"/>
<dbReference type="Proteomes" id="UP001152178">
    <property type="component" value="Unassembled WGS sequence"/>
</dbReference>
<evidence type="ECO:0000256" key="1">
    <source>
        <dbReference type="SAM" id="MobiDB-lite"/>
    </source>
</evidence>
<dbReference type="RefSeq" id="WP_269904172.1">
    <property type="nucleotide sequence ID" value="NZ_JAPFQA010000002.1"/>
</dbReference>
<keyword evidence="3" id="KW-1185">Reference proteome</keyword>
<evidence type="ECO:0000313" key="3">
    <source>
        <dbReference type="Proteomes" id="UP001152178"/>
    </source>
</evidence>
<feature type="region of interest" description="Disordered" evidence="1">
    <location>
        <begin position="23"/>
        <end position="51"/>
    </location>
</feature>
<accession>A0ABT4QPX5</accession>
<organism evidence="2 3">
    <name type="scientific">Mesorhizobium qingshengii</name>
    <dbReference type="NCBI Taxonomy" id="1165689"/>
    <lineage>
        <taxon>Bacteria</taxon>
        <taxon>Pseudomonadati</taxon>
        <taxon>Pseudomonadota</taxon>
        <taxon>Alphaproteobacteria</taxon>
        <taxon>Hyphomicrobiales</taxon>
        <taxon>Phyllobacteriaceae</taxon>
        <taxon>Mesorhizobium</taxon>
    </lineage>
</organism>
<protein>
    <submittedName>
        <fullName evidence="2">Uncharacterized protein</fullName>
    </submittedName>
</protein>
<sequence>MQRLPLIAAFVEPFDLLRCISPLPRHQQGRRIEGPKPDRRESPAPHIRTPK</sequence>
<name>A0ABT4QPX5_9HYPH</name>
<comment type="caution">
    <text evidence="2">The sequence shown here is derived from an EMBL/GenBank/DDBJ whole genome shotgun (WGS) entry which is preliminary data.</text>
</comment>
<reference evidence="2" key="1">
    <citation type="submission" date="2022-11" db="EMBL/GenBank/DDBJ databases">
        <authorList>
            <person name="Coimbra C."/>
        </authorList>
    </citation>
    <scope>NUCLEOTIDE SEQUENCE</scope>
    <source>
        <strain evidence="2">Jales19</strain>
    </source>
</reference>